<sequence>MVNFRKGSKDEFAKLPPEAKFEERVEIIRRHLADVFGSKNLSFLIGSGCSSFKQGEEELGIPTMGPLAQEFQNTFQTLPGLPPAISYVTGAQKAALLDKLGIDLAHQDFHWNLERLMEVLMTAQQFCKTSNKADFLDALTTVEEVIAGVKKFILQKCTEGPFAQGDDSVVSLYRRFYQSLSTRSRGLAPPWVFTTNYDLFNERAMDRSSIPYSNGFAGTVERRFNPATYRRALAEQLDISSKRWAAVDGYVHFCKLHGSINWTEEEAGLFPIRESADKLDPAQDRVMIYPTPSKQTASFGSPYSDMFREFQRQIVQDQSVLFVMGFSFGDEHINNIIFQGLTLPGFRLVAFLNPDDANNPVTQELAALGDPRVWFIWGADEETKKKAHYFDTIVQDLMPFSADQKEDQAIEKVFKKLLSKQQGGEDGEG</sequence>
<gene>
    <name evidence="1" type="ORF">TL5120_01547</name>
</gene>
<dbReference type="Pfam" id="PF13289">
    <property type="entry name" value="SIR2_2"/>
    <property type="match status" value="1"/>
</dbReference>
<proteinExistence type="predicted"/>
<reference evidence="1 2" key="1">
    <citation type="submission" date="2015-09" db="EMBL/GenBank/DDBJ databases">
        <authorList>
            <consortium name="Swine Surveillance"/>
        </authorList>
    </citation>
    <scope>NUCLEOTIDE SEQUENCE [LARGE SCALE GENOMIC DNA]</scope>
    <source>
        <strain evidence="1 2">5120</strain>
    </source>
</reference>
<organism evidence="1 2">
    <name type="scientific">Thalassovita autumnalis</name>
    <dbReference type="NCBI Taxonomy" id="2072972"/>
    <lineage>
        <taxon>Bacteria</taxon>
        <taxon>Pseudomonadati</taxon>
        <taxon>Pseudomonadota</taxon>
        <taxon>Alphaproteobacteria</taxon>
        <taxon>Rhodobacterales</taxon>
        <taxon>Roseobacteraceae</taxon>
        <taxon>Thalassovita</taxon>
    </lineage>
</organism>
<name>A0A0P1FSH2_9RHOB</name>
<dbReference type="AlphaFoldDB" id="A0A0P1FSH2"/>
<dbReference type="Proteomes" id="UP000051887">
    <property type="component" value="Unassembled WGS sequence"/>
</dbReference>
<protein>
    <submittedName>
        <fullName evidence="1">Uncharacterized protein</fullName>
    </submittedName>
</protein>
<accession>A0A0P1FSH2</accession>
<dbReference type="EMBL" id="CYSC01000026">
    <property type="protein sequence ID" value="CUH71757.1"/>
    <property type="molecule type" value="Genomic_DNA"/>
</dbReference>
<evidence type="ECO:0000313" key="1">
    <source>
        <dbReference type="EMBL" id="CUH71757.1"/>
    </source>
</evidence>
<evidence type="ECO:0000313" key="2">
    <source>
        <dbReference type="Proteomes" id="UP000051887"/>
    </source>
</evidence>